<sequence length="90" mass="10566">MFQDMQCKFALLDEIKHLLEPKKILRIFVKTMKLLMTFQLLTAFATLLSENRQCKWFHFQMFANKMVAVLGGNHHFSSCFKSFTPTMNAT</sequence>
<dbReference type="Proteomes" id="UP000055024">
    <property type="component" value="Unassembled WGS sequence"/>
</dbReference>
<organism evidence="1 2">
    <name type="scientific">Trichinella zimbabwensis</name>
    <dbReference type="NCBI Taxonomy" id="268475"/>
    <lineage>
        <taxon>Eukaryota</taxon>
        <taxon>Metazoa</taxon>
        <taxon>Ecdysozoa</taxon>
        <taxon>Nematoda</taxon>
        <taxon>Enoplea</taxon>
        <taxon>Dorylaimia</taxon>
        <taxon>Trichinellida</taxon>
        <taxon>Trichinellidae</taxon>
        <taxon>Trichinella</taxon>
    </lineage>
</organism>
<name>A0A0V1GCP4_9BILA</name>
<evidence type="ECO:0000313" key="2">
    <source>
        <dbReference type="Proteomes" id="UP000055024"/>
    </source>
</evidence>
<gene>
    <name evidence="1" type="ORF">T11_10523</name>
</gene>
<evidence type="ECO:0000313" key="1">
    <source>
        <dbReference type="EMBL" id="KRY96042.1"/>
    </source>
</evidence>
<reference evidence="1 2" key="1">
    <citation type="submission" date="2015-01" db="EMBL/GenBank/DDBJ databases">
        <title>Evolution of Trichinella species and genotypes.</title>
        <authorList>
            <person name="Korhonen P.K."/>
            <person name="Edoardo P."/>
            <person name="Giuseppe L.R."/>
            <person name="Gasser R.B."/>
        </authorList>
    </citation>
    <scope>NUCLEOTIDE SEQUENCE [LARGE SCALE GENOMIC DNA]</scope>
    <source>
        <strain evidence="1">ISS1029</strain>
    </source>
</reference>
<protein>
    <submittedName>
        <fullName evidence="1">Uncharacterized protein</fullName>
    </submittedName>
</protein>
<keyword evidence="2" id="KW-1185">Reference proteome</keyword>
<proteinExistence type="predicted"/>
<dbReference type="AlphaFoldDB" id="A0A0V1GCP4"/>
<accession>A0A0V1GCP4</accession>
<comment type="caution">
    <text evidence="1">The sequence shown here is derived from an EMBL/GenBank/DDBJ whole genome shotgun (WGS) entry which is preliminary data.</text>
</comment>
<dbReference type="EMBL" id="JYDP01003192">
    <property type="protein sequence ID" value="KRY96042.1"/>
    <property type="molecule type" value="Genomic_DNA"/>
</dbReference>